<feature type="compositionally biased region" description="Basic and acidic residues" evidence="1">
    <location>
        <begin position="1"/>
        <end position="12"/>
    </location>
</feature>
<sequence>MDIQVRQHKDFNKNSIKNARIPDVNSGEEHDEDAINRKFVEEKLKVKNLSATTTVNDVGGIPAGTDIDGKTVNEILDEVFNPLIAPTYTKPTVQLSIQNLDELKQSGKQVDVVLEAIVTLNDSEGITSYTFSGSGINTPVVQAGNIFTVSNFELLEGIQSWDVNISYQGSVIKEDSHGNDDNTGIFGDANDINSDVSLDLKPPILTNISRNSGINFTSMTDVEILESVPNVLDFANKFYLEIDKDVTDINFALPLENADIAIMMDGEDISSAFDTQTVSNIKPWGVGSGFTYTVFNMNTTSVLTEAKTLEVVIFEKTFDSINDIMFSSTTNEVSINGESALVVPNGDFDVYKVGTNQIRIVSNVGFITKVEHGRPFKQTKFYSNDVTIDLGIEHSDYENITTNYKFRVWVVNSLTPTQSTKIIE</sequence>
<organism evidence="2 3">
    <name type="scientific">Tenacibaculum phage pT24</name>
    <dbReference type="NCBI Taxonomy" id="1880590"/>
    <lineage>
        <taxon>Viruses</taxon>
        <taxon>Duplodnaviria</taxon>
        <taxon>Heunggongvirae</taxon>
        <taxon>Uroviricota</taxon>
        <taxon>Caudoviricetes</taxon>
        <taxon>Kungbxnavirus</taxon>
        <taxon>Kungbxnavirus pT24</taxon>
    </lineage>
</organism>
<gene>
    <name evidence="2" type="ORF">BPT24_124</name>
</gene>
<accession>A0A1B4XWS6</accession>
<evidence type="ECO:0000313" key="3">
    <source>
        <dbReference type="Proteomes" id="UP000224877"/>
    </source>
</evidence>
<reference evidence="2 3" key="1">
    <citation type="submission" date="2016-07" db="EMBL/GenBank/DDBJ databases">
        <title>Characterization of three bacteriophages infecting bacteria isolated from shrimp culture pond water.</title>
        <authorList>
            <person name="Khoa H.V."/>
        </authorList>
    </citation>
    <scope>NUCLEOTIDE SEQUENCE [LARGE SCALE GENOMIC DNA]</scope>
</reference>
<keyword evidence="3" id="KW-1185">Reference proteome</keyword>
<dbReference type="EMBL" id="LC168164">
    <property type="protein sequence ID" value="BAV39249.1"/>
    <property type="molecule type" value="Genomic_DNA"/>
</dbReference>
<dbReference type="Proteomes" id="UP000224877">
    <property type="component" value="Segment"/>
</dbReference>
<evidence type="ECO:0000313" key="2">
    <source>
        <dbReference type="EMBL" id="BAV39249.1"/>
    </source>
</evidence>
<evidence type="ECO:0000256" key="1">
    <source>
        <dbReference type="SAM" id="MobiDB-lite"/>
    </source>
</evidence>
<protein>
    <submittedName>
        <fullName evidence="2">Uncharacterized protein</fullName>
    </submittedName>
</protein>
<name>A0A1B4XWS6_9CAUD</name>
<proteinExistence type="predicted"/>
<feature type="region of interest" description="Disordered" evidence="1">
    <location>
        <begin position="1"/>
        <end position="32"/>
    </location>
</feature>